<feature type="transmembrane region" description="Helical" evidence="5">
    <location>
        <begin position="397"/>
        <end position="415"/>
    </location>
</feature>
<feature type="transmembrane region" description="Helical" evidence="5">
    <location>
        <begin position="347"/>
        <end position="366"/>
    </location>
</feature>
<name>A0A5J5FVD0_9GAMM</name>
<evidence type="ECO:0000259" key="6">
    <source>
        <dbReference type="Pfam" id="PF04932"/>
    </source>
</evidence>
<dbReference type="GO" id="GO:0016874">
    <property type="term" value="F:ligase activity"/>
    <property type="evidence" value="ECO:0007669"/>
    <property type="project" value="UniProtKB-KW"/>
</dbReference>
<keyword evidence="8" id="KW-1185">Reference proteome</keyword>
<gene>
    <name evidence="7" type="ORF">FJU30_18845</name>
</gene>
<dbReference type="EMBL" id="VYKJ01000011">
    <property type="protein sequence ID" value="KAA8997298.1"/>
    <property type="molecule type" value="Genomic_DNA"/>
</dbReference>
<feature type="transmembrane region" description="Helical" evidence="5">
    <location>
        <begin position="194"/>
        <end position="210"/>
    </location>
</feature>
<reference evidence="7 8" key="1">
    <citation type="submission" date="2019-09" db="EMBL/GenBank/DDBJ databases">
        <authorList>
            <person name="Li Y."/>
        </authorList>
    </citation>
    <scope>NUCLEOTIDE SEQUENCE [LARGE SCALE GENOMIC DNA]</scope>
    <source>
        <strain evidence="7 8">L3-3HA</strain>
    </source>
</reference>
<feature type="transmembrane region" description="Helical" evidence="5">
    <location>
        <begin position="101"/>
        <end position="123"/>
    </location>
</feature>
<feature type="transmembrane region" description="Helical" evidence="5">
    <location>
        <begin position="162"/>
        <end position="182"/>
    </location>
</feature>
<dbReference type="PANTHER" id="PTHR37422">
    <property type="entry name" value="TEICHURONIC ACID BIOSYNTHESIS PROTEIN TUAE"/>
    <property type="match status" value="1"/>
</dbReference>
<feature type="transmembrane region" description="Helical" evidence="5">
    <location>
        <begin position="373"/>
        <end position="391"/>
    </location>
</feature>
<protein>
    <submittedName>
        <fullName evidence="7">O-antigen ligase domain-containing protein</fullName>
    </submittedName>
</protein>
<evidence type="ECO:0000256" key="5">
    <source>
        <dbReference type="SAM" id="Phobius"/>
    </source>
</evidence>
<dbReference type="OrthoDB" id="6502028at2"/>
<feature type="transmembrane region" description="Helical" evidence="5">
    <location>
        <begin position="216"/>
        <end position="232"/>
    </location>
</feature>
<feature type="transmembrane region" description="Helical" evidence="5">
    <location>
        <begin position="132"/>
        <end position="150"/>
    </location>
</feature>
<evidence type="ECO:0000256" key="3">
    <source>
        <dbReference type="ARBA" id="ARBA00022989"/>
    </source>
</evidence>
<keyword evidence="3 5" id="KW-1133">Transmembrane helix</keyword>
<evidence type="ECO:0000256" key="1">
    <source>
        <dbReference type="ARBA" id="ARBA00004141"/>
    </source>
</evidence>
<evidence type="ECO:0000256" key="4">
    <source>
        <dbReference type="ARBA" id="ARBA00023136"/>
    </source>
</evidence>
<dbReference type="AlphaFoldDB" id="A0A5J5FVD0"/>
<evidence type="ECO:0000313" key="8">
    <source>
        <dbReference type="Proteomes" id="UP000335415"/>
    </source>
</evidence>
<dbReference type="InterPro" id="IPR051533">
    <property type="entry name" value="WaaL-like"/>
</dbReference>
<dbReference type="RefSeq" id="WP_150436527.1">
    <property type="nucleotide sequence ID" value="NZ_VYKJ01000011.1"/>
</dbReference>
<organism evidence="7 8">
    <name type="scientific">Affinibrenneria salicis</name>
    <dbReference type="NCBI Taxonomy" id="2590031"/>
    <lineage>
        <taxon>Bacteria</taxon>
        <taxon>Pseudomonadati</taxon>
        <taxon>Pseudomonadota</taxon>
        <taxon>Gammaproteobacteria</taxon>
        <taxon>Enterobacterales</taxon>
        <taxon>Pectobacteriaceae</taxon>
        <taxon>Affinibrenneria</taxon>
    </lineage>
</organism>
<comment type="subcellular location">
    <subcellularLocation>
        <location evidence="1">Membrane</location>
        <topology evidence="1">Multi-pass membrane protein</topology>
    </subcellularLocation>
</comment>
<feature type="domain" description="O-antigen ligase-related" evidence="6">
    <location>
        <begin position="201"/>
        <end position="354"/>
    </location>
</feature>
<feature type="transmembrane region" description="Helical" evidence="5">
    <location>
        <begin position="12"/>
        <end position="35"/>
    </location>
</feature>
<sequence length="430" mass="47452">MLNYLRYGLDKYPGAVSIVLHKTLFPACLLILVIMPFSTVVAGWAFYAASAVAALYTLGNLPMLTGARRLLTLPLCLLLIGLLNLVWYHLYYQPESPYISVYNACLSAGHAAICGAFILLVVLHHPPEPPRYLIPSILSVCALTLAWAFYQSQQPGVQRVGLIFGQPTSAAYFMTFIGALSAQAILKLSSHWKLLLYLAHFLLVTTAIILTETRAAIFVYPIVGVMILLSEVRHNKKLLIKAFVGSITALLLCSLLFHNIIHKRTNDLINDIRNYSMNNSKTSVGARLAMYQAGLLAGEYAPLGQSAGQRANFVKQLAKQEPVMAGAAEFVNVHLHNEVIDSFSLKGWPGVLLLSAFYASLIYFTVFILRSHLLAAIIFALIMYGLSDVILYSRDMLIAWLLTFCLGTTLTGRWLTPRPDTARETGNLSL</sequence>
<feature type="transmembrane region" description="Helical" evidence="5">
    <location>
        <begin position="239"/>
        <end position="261"/>
    </location>
</feature>
<evidence type="ECO:0000313" key="7">
    <source>
        <dbReference type="EMBL" id="KAA8997298.1"/>
    </source>
</evidence>
<dbReference type="GO" id="GO:0016020">
    <property type="term" value="C:membrane"/>
    <property type="evidence" value="ECO:0007669"/>
    <property type="project" value="UniProtKB-SubCell"/>
</dbReference>
<dbReference type="InterPro" id="IPR007016">
    <property type="entry name" value="O-antigen_ligase-rel_domated"/>
</dbReference>
<evidence type="ECO:0000256" key="2">
    <source>
        <dbReference type="ARBA" id="ARBA00022692"/>
    </source>
</evidence>
<accession>A0A5J5FVD0</accession>
<feature type="transmembrane region" description="Helical" evidence="5">
    <location>
        <begin position="41"/>
        <end position="58"/>
    </location>
</feature>
<keyword evidence="7" id="KW-0436">Ligase</keyword>
<keyword evidence="2 5" id="KW-0812">Transmembrane</keyword>
<dbReference type="Proteomes" id="UP000335415">
    <property type="component" value="Unassembled WGS sequence"/>
</dbReference>
<dbReference type="Pfam" id="PF04932">
    <property type="entry name" value="Wzy_C"/>
    <property type="match status" value="1"/>
</dbReference>
<feature type="transmembrane region" description="Helical" evidence="5">
    <location>
        <begin position="70"/>
        <end position="89"/>
    </location>
</feature>
<dbReference type="PANTHER" id="PTHR37422:SF17">
    <property type="entry name" value="O-ANTIGEN LIGASE"/>
    <property type="match status" value="1"/>
</dbReference>
<comment type="caution">
    <text evidence="7">The sequence shown here is derived from an EMBL/GenBank/DDBJ whole genome shotgun (WGS) entry which is preliminary data.</text>
</comment>
<keyword evidence="4 5" id="KW-0472">Membrane</keyword>
<proteinExistence type="predicted"/>